<protein>
    <submittedName>
        <fullName evidence="8">Putative RDD family membrane protein YckC</fullName>
    </submittedName>
</protein>
<dbReference type="Proteomes" id="UP000581769">
    <property type="component" value="Unassembled WGS sequence"/>
</dbReference>
<comment type="subcellular location">
    <subcellularLocation>
        <location evidence="1">Membrane</location>
        <topology evidence="1">Multi-pass membrane protein</topology>
    </subcellularLocation>
</comment>
<sequence>MPPLRSRWRNGLGLAGRRLVQAAFDLAIVTVPAVVLMVLVVLVFRPSGLIALIDFLRIAAIVVLTVSTLGFWLLTTWWAYRHEGQTPGMRLLRLRIVAEDGTTPGMWVLVVRQLLMVVDGFAWGLVGLVLIFGTPRHQRLGDLVTRTHVVRANSRHETGLPSPDGDFRAVARP</sequence>
<accession>A0A840J3I8</accession>
<dbReference type="AlphaFoldDB" id="A0A840J3I8"/>
<proteinExistence type="predicted"/>
<feature type="transmembrane region" description="Helical" evidence="6">
    <location>
        <begin position="56"/>
        <end position="80"/>
    </location>
</feature>
<dbReference type="GO" id="GO:0016020">
    <property type="term" value="C:membrane"/>
    <property type="evidence" value="ECO:0007669"/>
    <property type="project" value="UniProtKB-SubCell"/>
</dbReference>
<organism evidence="8 9">
    <name type="scientific">Amycolatopsis jiangsuensis</name>
    <dbReference type="NCBI Taxonomy" id="1181879"/>
    <lineage>
        <taxon>Bacteria</taxon>
        <taxon>Bacillati</taxon>
        <taxon>Actinomycetota</taxon>
        <taxon>Actinomycetes</taxon>
        <taxon>Pseudonocardiales</taxon>
        <taxon>Pseudonocardiaceae</taxon>
        <taxon>Amycolatopsis</taxon>
    </lineage>
</organism>
<name>A0A840J3I8_9PSEU</name>
<evidence type="ECO:0000256" key="4">
    <source>
        <dbReference type="ARBA" id="ARBA00023136"/>
    </source>
</evidence>
<feature type="transmembrane region" description="Helical" evidence="6">
    <location>
        <begin position="20"/>
        <end position="44"/>
    </location>
</feature>
<feature type="transmembrane region" description="Helical" evidence="6">
    <location>
        <begin position="114"/>
        <end position="133"/>
    </location>
</feature>
<dbReference type="InterPro" id="IPR010432">
    <property type="entry name" value="RDD"/>
</dbReference>
<keyword evidence="4 6" id="KW-0472">Membrane</keyword>
<gene>
    <name evidence="8" type="ORF">BJY18_005349</name>
</gene>
<evidence type="ECO:0000256" key="2">
    <source>
        <dbReference type="ARBA" id="ARBA00022692"/>
    </source>
</evidence>
<comment type="caution">
    <text evidence="8">The sequence shown here is derived from an EMBL/GenBank/DDBJ whole genome shotgun (WGS) entry which is preliminary data.</text>
</comment>
<evidence type="ECO:0000256" key="3">
    <source>
        <dbReference type="ARBA" id="ARBA00022989"/>
    </source>
</evidence>
<dbReference type="PANTHER" id="PTHR38480">
    <property type="entry name" value="SLR0254 PROTEIN"/>
    <property type="match status" value="1"/>
</dbReference>
<evidence type="ECO:0000259" key="7">
    <source>
        <dbReference type="Pfam" id="PF06271"/>
    </source>
</evidence>
<evidence type="ECO:0000256" key="5">
    <source>
        <dbReference type="SAM" id="MobiDB-lite"/>
    </source>
</evidence>
<dbReference type="Pfam" id="PF06271">
    <property type="entry name" value="RDD"/>
    <property type="match status" value="1"/>
</dbReference>
<dbReference type="PANTHER" id="PTHR38480:SF1">
    <property type="entry name" value="SLR0254 PROTEIN"/>
    <property type="match status" value="1"/>
</dbReference>
<evidence type="ECO:0000256" key="6">
    <source>
        <dbReference type="SAM" id="Phobius"/>
    </source>
</evidence>
<evidence type="ECO:0000256" key="1">
    <source>
        <dbReference type="ARBA" id="ARBA00004141"/>
    </source>
</evidence>
<evidence type="ECO:0000313" key="9">
    <source>
        <dbReference type="Proteomes" id="UP000581769"/>
    </source>
</evidence>
<feature type="region of interest" description="Disordered" evidence="5">
    <location>
        <begin position="154"/>
        <end position="173"/>
    </location>
</feature>
<dbReference type="RefSeq" id="WP_184782646.1">
    <property type="nucleotide sequence ID" value="NZ_JACHMG010000001.1"/>
</dbReference>
<reference evidence="8 9" key="1">
    <citation type="submission" date="2020-08" db="EMBL/GenBank/DDBJ databases">
        <title>Sequencing the genomes of 1000 actinobacteria strains.</title>
        <authorList>
            <person name="Klenk H.-P."/>
        </authorList>
    </citation>
    <scope>NUCLEOTIDE SEQUENCE [LARGE SCALE GENOMIC DNA]</scope>
    <source>
        <strain evidence="8 9">DSM 45859</strain>
    </source>
</reference>
<feature type="domain" description="RDD" evidence="7">
    <location>
        <begin position="15"/>
        <end position="145"/>
    </location>
</feature>
<keyword evidence="9" id="KW-1185">Reference proteome</keyword>
<dbReference type="EMBL" id="JACHMG010000001">
    <property type="protein sequence ID" value="MBB4687864.1"/>
    <property type="molecule type" value="Genomic_DNA"/>
</dbReference>
<keyword evidence="2 6" id="KW-0812">Transmembrane</keyword>
<evidence type="ECO:0000313" key="8">
    <source>
        <dbReference type="EMBL" id="MBB4687864.1"/>
    </source>
</evidence>
<keyword evidence="3 6" id="KW-1133">Transmembrane helix</keyword>